<proteinExistence type="predicted"/>
<accession>A0A9J6DQH2</accession>
<dbReference type="AlphaFoldDB" id="A0A9J6DQH2"/>
<dbReference type="GO" id="GO:0005886">
    <property type="term" value="C:plasma membrane"/>
    <property type="evidence" value="ECO:0007669"/>
    <property type="project" value="TreeGrafter"/>
</dbReference>
<reference evidence="3" key="1">
    <citation type="journal article" date="2020" name="Cell">
        <title>Large-Scale Comparative Analyses of Tick Genomes Elucidate Their Genetic Diversity and Vector Capacities.</title>
        <authorList>
            <consortium name="Tick Genome and Microbiome Consortium (TIGMIC)"/>
            <person name="Jia N."/>
            <person name="Wang J."/>
            <person name="Shi W."/>
            <person name="Du L."/>
            <person name="Sun Y."/>
            <person name="Zhan W."/>
            <person name="Jiang J.F."/>
            <person name="Wang Q."/>
            <person name="Zhang B."/>
            <person name="Ji P."/>
            <person name="Bell-Sakyi L."/>
            <person name="Cui X.M."/>
            <person name="Yuan T.T."/>
            <person name="Jiang B.G."/>
            <person name="Yang W.F."/>
            <person name="Lam T.T."/>
            <person name="Chang Q.C."/>
            <person name="Ding S.J."/>
            <person name="Wang X.J."/>
            <person name="Zhu J.G."/>
            <person name="Ruan X.D."/>
            <person name="Zhao L."/>
            <person name="Wei J.T."/>
            <person name="Ye R.Z."/>
            <person name="Que T.C."/>
            <person name="Du C.H."/>
            <person name="Zhou Y.H."/>
            <person name="Cheng J.X."/>
            <person name="Dai P.F."/>
            <person name="Guo W.B."/>
            <person name="Han X.H."/>
            <person name="Huang E.J."/>
            <person name="Li L.F."/>
            <person name="Wei W."/>
            <person name="Gao Y.C."/>
            <person name="Liu J.Z."/>
            <person name="Shao H.Z."/>
            <person name="Wang X."/>
            <person name="Wang C.C."/>
            <person name="Yang T.C."/>
            <person name="Huo Q.B."/>
            <person name="Li W."/>
            <person name="Chen H.Y."/>
            <person name="Chen S.E."/>
            <person name="Zhou L.G."/>
            <person name="Ni X.B."/>
            <person name="Tian J.H."/>
            <person name="Sheng Y."/>
            <person name="Liu T."/>
            <person name="Pan Y.S."/>
            <person name="Xia L.Y."/>
            <person name="Li J."/>
            <person name="Zhao F."/>
            <person name="Cao W.C."/>
        </authorList>
    </citation>
    <scope>NUCLEOTIDE SEQUENCE</scope>
    <source>
        <strain evidence="3">Rmic-2018</strain>
    </source>
</reference>
<dbReference type="GO" id="GO:0004383">
    <property type="term" value="F:guanylate cyclase activity"/>
    <property type="evidence" value="ECO:0007669"/>
    <property type="project" value="TreeGrafter"/>
</dbReference>
<dbReference type="VEuPathDB" id="VectorBase:LOC119171523"/>
<dbReference type="GO" id="GO:0001653">
    <property type="term" value="F:peptide receptor activity"/>
    <property type="evidence" value="ECO:0007669"/>
    <property type="project" value="TreeGrafter"/>
</dbReference>
<dbReference type="GO" id="GO:0007168">
    <property type="term" value="P:receptor guanylyl cyclase signaling pathway"/>
    <property type="evidence" value="ECO:0007669"/>
    <property type="project" value="TreeGrafter"/>
</dbReference>
<evidence type="ECO:0000313" key="3">
    <source>
        <dbReference type="EMBL" id="KAH8024509.1"/>
    </source>
</evidence>
<evidence type="ECO:0000313" key="4">
    <source>
        <dbReference type="Proteomes" id="UP000821866"/>
    </source>
</evidence>
<protein>
    <submittedName>
        <fullName evidence="3">Uncharacterized protein</fullName>
    </submittedName>
</protein>
<gene>
    <name evidence="3" type="ORF">HPB51_025136</name>
</gene>
<sequence length="207" mass="23712">MTNTYGELKEANLSKQYLRLTKSHAGRCLLRYLHMSYTYQAAEWTMITEDGRGALVSSLSLRTWLRRLTKAGELRGLQPCKDVMGPVSESSTWTRLALTTRGGSKSVIDCCDWKDRCGHEDSDDLSRLMDRCWTRSPTKRPDFRELKAVIRRLNNLPCSASEALLEALVGRLEQYASSLESLVEERTADYLEQKRKAEDLLYQLLPK</sequence>
<keyword evidence="2" id="KW-0456">Lyase</keyword>
<dbReference type="Gene3D" id="6.10.250.780">
    <property type="match status" value="1"/>
</dbReference>
<reference evidence="3" key="2">
    <citation type="submission" date="2021-09" db="EMBL/GenBank/DDBJ databases">
        <authorList>
            <person name="Jia N."/>
            <person name="Wang J."/>
            <person name="Shi W."/>
            <person name="Du L."/>
            <person name="Sun Y."/>
            <person name="Zhan W."/>
            <person name="Jiang J."/>
            <person name="Wang Q."/>
            <person name="Zhang B."/>
            <person name="Ji P."/>
            <person name="Sakyi L.B."/>
            <person name="Cui X."/>
            <person name="Yuan T."/>
            <person name="Jiang B."/>
            <person name="Yang W."/>
            <person name="Lam T.T.-Y."/>
            <person name="Chang Q."/>
            <person name="Ding S."/>
            <person name="Wang X."/>
            <person name="Zhu J."/>
            <person name="Ruan X."/>
            <person name="Zhao L."/>
            <person name="Wei J."/>
            <person name="Que T."/>
            <person name="Du C."/>
            <person name="Cheng J."/>
            <person name="Dai P."/>
            <person name="Han X."/>
            <person name="Huang E."/>
            <person name="Gao Y."/>
            <person name="Liu J."/>
            <person name="Shao H."/>
            <person name="Ye R."/>
            <person name="Li L."/>
            <person name="Wei W."/>
            <person name="Wang X."/>
            <person name="Wang C."/>
            <person name="Huo Q."/>
            <person name="Li W."/>
            <person name="Guo W."/>
            <person name="Chen H."/>
            <person name="Chen S."/>
            <person name="Zhou L."/>
            <person name="Zhou L."/>
            <person name="Ni X."/>
            <person name="Tian J."/>
            <person name="Zhou Y."/>
            <person name="Sheng Y."/>
            <person name="Liu T."/>
            <person name="Pan Y."/>
            <person name="Xia L."/>
            <person name="Li J."/>
            <person name="Zhao F."/>
            <person name="Cao W."/>
        </authorList>
    </citation>
    <scope>NUCLEOTIDE SEQUENCE</scope>
    <source>
        <strain evidence="3">Rmic-2018</strain>
        <tissue evidence="3">Larvae</tissue>
    </source>
</reference>
<dbReference type="PANTHER" id="PTHR11920">
    <property type="entry name" value="GUANYLYL CYCLASE"/>
    <property type="match status" value="1"/>
</dbReference>
<dbReference type="Proteomes" id="UP000821866">
    <property type="component" value="Chromosome 6"/>
</dbReference>
<dbReference type="PANTHER" id="PTHR11920:SF494">
    <property type="entry name" value="ATRIAL NATRIURETIC PEPTIDE RECEPTOR 2"/>
    <property type="match status" value="1"/>
</dbReference>
<dbReference type="InterPro" id="IPR050401">
    <property type="entry name" value="Cyclic_nucleotide_synthase"/>
</dbReference>
<dbReference type="GO" id="GO:0004016">
    <property type="term" value="F:adenylate cyclase activity"/>
    <property type="evidence" value="ECO:0007669"/>
    <property type="project" value="TreeGrafter"/>
</dbReference>
<keyword evidence="1" id="KW-0547">Nucleotide-binding</keyword>
<evidence type="ECO:0000256" key="1">
    <source>
        <dbReference type="ARBA" id="ARBA00022741"/>
    </source>
</evidence>
<keyword evidence="4" id="KW-1185">Reference proteome</keyword>
<evidence type="ECO:0000256" key="2">
    <source>
        <dbReference type="ARBA" id="ARBA00023239"/>
    </source>
</evidence>
<dbReference type="EMBL" id="JABSTU010000008">
    <property type="protein sequence ID" value="KAH8024509.1"/>
    <property type="molecule type" value="Genomic_DNA"/>
</dbReference>
<name>A0A9J6DQH2_RHIMP</name>
<dbReference type="GO" id="GO:0000166">
    <property type="term" value="F:nucleotide binding"/>
    <property type="evidence" value="ECO:0007669"/>
    <property type="project" value="UniProtKB-KW"/>
</dbReference>
<organism evidence="3 4">
    <name type="scientific">Rhipicephalus microplus</name>
    <name type="common">Cattle tick</name>
    <name type="synonym">Boophilus microplus</name>
    <dbReference type="NCBI Taxonomy" id="6941"/>
    <lineage>
        <taxon>Eukaryota</taxon>
        <taxon>Metazoa</taxon>
        <taxon>Ecdysozoa</taxon>
        <taxon>Arthropoda</taxon>
        <taxon>Chelicerata</taxon>
        <taxon>Arachnida</taxon>
        <taxon>Acari</taxon>
        <taxon>Parasitiformes</taxon>
        <taxon>Ixodida</taxon>
        <taxon>Ixodoidea</taxon>
        <taxon>Ixodidae</taxon>
        <taxon>Rhipicephalinae</taxon>
        <taxon>Rhipicephalus</taxon>
        <taxon>Boophilus</taxon>
    </lineage>
</organism>
<comment type="caution">
    <text evidence="3">The sequence shown here is derived from an EMBL/GenBank/DDBJ whole genome shotgun (WGS) entry which is preliminary data.</text>
</comment>